<keyword evidence="3" id="KW-1133">Transmembrane helix</keyword>
<comment type="caution">
    <text evidence="4">The sequence shown here is derived from an EMBL/GenBank/DDBJ whole genome shotgun (WGS) entry which is preliminary data.</text>
</comment>
<keyword evidence="1 2" id="KW-0808">Transferase</keyword>
<dbReference type="AlphaFoldDB" id="A0A7C3UHP9"/>
<proteinExistence type="inferred from homology"/>
<dbReference type="GO" id="GO:0008654">
    <property type="term" value="P:phospholipid biosynthetic process"/>
    <property type="evidence" value="ECO:0007669"/>
    <property type="project" value="InterPro"/>
</dbReference>
<dbReference type="EMBL" id="DTAK01000044">
    <property type="protein sequence ID" value="HGU59694.1"/>
    <property type="molecule type" value="Genomic_DNA"/>
</dbReference>
<evidence type="ECO:0000256" key="1">
    <source>
        <dbReference type="ARBA" id="ARBA00022679"/>
    </source>
</evidence>
<organism evidence="4">
    <name type="scientific">Geoglobus ahangari</name>
    <dbReference type="NCBI Taxonomy" id="113653"/>
    <lineage>
        <taxon>Archaea</taxon>
        <taxon>Methanobacteriati</taxon>
        <taxon>Methanobacteriota</taxon>
        <taxon>Archaeoglobi</taxon>
        <taxon>Archaeoglobales</taxon>
        <taxon>Archaeoglobaceae</taxon>
        <taxon>Geoglobus</taxon>
    </lineage>
</organism>
<dbReference type="InterPro" id="IPR043130">
    <property type="entry name" value="CDP-OH_PTrfase_TM_dom"/>
</dbReference>
<evidence type="ECO:0000256" key="3">
    <source>
        <dbReference type="SAM" id="Phobius"/>
    </source>
</evidence>
<protein>
    <submittedName>
        <fullName evidence="4">CDP-alcohol phosphatidyltransferase family protein</fullName>
    </submittedName>
</protein>
<evidence type="ECO:0000313" key="5">
    <source>
        <dbReference type="EMBL" id="HGU59694.1"/>
    </source>
</evidence>
<dbReference type="EMBL" id="DTPI01000028">
    <property type="protein sequence ID" value="HGE66275.1"/>
    <property type="molecule type" value="Genomic_DNA"/>
</dbReference>
<dbReference type="GO" id="GO:0016020">
    <property type="term" value="C:membrane"/>
    <property type="evidence" value="ECO:0007669"/>
    <property type="project" value="InterPro"/>
</dbReference>
<accession>A0A7C3UHP9</accession>
<dbReference type="InterPro" id="IPR048254">
    <property type="entry name" value="CDP_ALCOHOL_P_TRANSF_CS"/>
</dbReference>
<dbReference type="InterPro" id="IPR000462">
    <property type="entry name" value="CDP-OH_P_trans"/>
</dbReference>
<feature type="transmembrane region" description="Helical" evidence="3">
    <location>
        <begin position="150"/>
        <end position="178"/>
    </location>
</feature>
<dbReference type="Pfam" id="PF01066">
    <property type="entry name" value="CDP-OH_P_transf"/>
    <property type="match status" value="1"/>
</dbReference>
<dbReference type="Gene3D" id="1.20.120.1760">
    <property type="match status" value="1"/>
</dbReference>
<sequence length="189" mass="21355">MKFEYVITNIVYRRFSRPIAKFLARYNVNPSSVTYFAFIIGILSGYLIAVGKIYWGVFVLFISQIFDCVDGDLARLTNRVTRYGTYIDRVFDRFVDAAVIMGIVALNPEELWLSGFLALVFSFGVSITRVMAEAEGAVCKVGIAGRDTRIAIIIVGLLLGYYSETLWLVAILSFITTLHRMIHTIKQLK</sequence>
<comment type="similarity">
    <text evidence="2">Belongs to the CDP-alcohol phosphatidyltransferase class-I family.</text>
</comment>
<dbReference type="PROSITE" id="PS00379">
    <property type="entry name" value="CDP_ALCOHOL_P_TRANSF"/>
    <property type="match status" value="1"/>
</dbReference>
<evidence type="ECO:0000313" key="4">
    <source>
        <dbReference type="EMBL" id="HGE66275.1"/>
    </source>
</evidence>
<dbReference type="GO" id="GO:0016780">
    <property type="term" value="F:phosphotransferase activity, for other substituted phosphate groups"/>
    <property type="evidence" value="ECO:0007669"/>
    <property type="project" value="InterPro"/>
</dbReference>
<name>A0A7C3UHP9_9EURY</name>
<gene>
    <name evidence="5" type="ORF">ENT89_06040</name>
    <name evidence="4" type="ORF">ENX77_04010</name>
</gene>
<evidence type="ECO:0000256" key="2">
    <source>
        <dbReference type="RuleBase" id="RU003750"/>
    </source>
</evidence>
<feature type="transmembrane region" description="Helical" evidence="3">
    <location>
        <begin position="111"/>
        <end position="130"/>
    </location>
</feature>
<feature type="transmembrane region" description="Helical" evidence="3">
    <location>
        <begin position="33"/>
        <end position="55"/>
    </location>
</feature>
<keyword evidence="3" id="KW-0812">Transmembrane</keyword>
<keyword evidence="3" id="KW-0472">Membrane</keyword>
<reference evidence="4" key="1">
    <citation type="journal article" date="2020" name="mSystems">
        <title>Genome- and Community-Level Interaction Insights into Carbon Utilization and Element Cycling Functions of Hydrothermarchaeota in Hydrothermal Sediment.</title>
        <authorList>
            <person name="Zhou Z."/>
            <person name="Liu Y."/>
            <person name="Xu W."/>
            <person name="Pan J."/>
            <person name="Luo Z.H."/>
            <person name="Li M."/>
        </authorList>
    </citation>
    <scope>NUCLEOTIDE SEQUENCE [LARGE SCALE GENOMIC DNA]</scope>
    <source>
        <strain evidence="5">SpSt-62</strain>
        <strain evidence="4">SpSt-97</strain>
    </source>
</reference>